<dbReference type="Proteomes" id="UP000321933">
    <property type="component" value="Unassembled WGS sequence"/>
</dbReference>
<dbReference type="EMBL" id="VRYZ01000002">
    <property type="protein sequence ID" value="TXS93122.1"/>
    <property type="molecule type" value="Genomic_DNA"/>
</dbReference>
<evidence type="ECO:0000256" key="1">
    <source>
        <dbReference type="ARBA" id="ARBA00006484"/>
    </source>
</evidence>
<dbReference type="GO" id="GO:0016020">
    <property type="term" value="C:membrane"/>
    <property type="evidence" value="ECO:0007669"/>
    <property type="project" value="TreeGrafter"/>
</dbReference>
<keyword evidence="2" id="KW-0560">Oxidoreductase</keyword>
<gene>
    <name evidence="4" type="ORF">FVW59_04480</name>
</gene>
<comment type="similarity">
    <text evidence="1 3">Belongs to the short-chain dehydrogenases/reductases (SDR) family.</text>
</comment>
<dbReference type="RefSeq" id="WP_148063058.1">
    <property type="nucleotide sequence ID" value="NZ_VRYZ01000002.1"/>
</dbReference>
<dbReference type="AlphaFoldDB" id="A0A5C8ZZR8"/>
<comment type="caution">
    <text evidence="4">The sequence shown here is derived from an EMBL/GenBank/DDBJ whole genome shotgun (WGS) entry which is preliminary data.</text>
</comment>
<reference evidence="4 5" key="1">
    <citation type="submission" date="2019-08" db="EMBL/GenBank/DDBJ databases">
        <title>Parahaliea maris sp. nov., isolated from the surface seawater.</title>
        <authorList>
            <person name="Liu Y."/>
        </authorList>
    </citation>
    <scope>NUCLEOTIDE SEQUENCE [LARGE SCALE GENOMIC DNA]</scope>
    <source>
        <strain evidence="4 5">S2-26</strain>
    </source>
</reference>
<dbReference type="Pfam" id="PF00106">
    <property type="entry name" value="adh_short"/>
    <property type="match status" value="1"/>
</dbReference>
<accession>A0A5C8ZZR8</accession>
<dbReference type="InterPro" id="IPR036291">
    <property type="entry name" value="NAD(P)-bd_dom_sf"/>
</dbReference>
<organism evidence="4 5">
    <name type="scientific">Parahaliea aestuarii</name>
    <dbReference type="NCBI Taxonomy" id="1852021"/>
    <lineage>
        <taxon>Bacteria</taxon>
        <taxon>Pseudomonadati</taxon>
        <taxon>Pseudomonadota</taxon>
        <taxon>Gammaproteobacteria</taxon>
        <taxon>Cellvibrionales</taxon>
        <taxon>Halieaceae</taxon>
        <taxon>Parahaliea</taxon>
    </lineage>
</organism>
<dbReference type="CDD" id="cd05233">
    <property type="entry name" value="SDR_c"/>
    <property type="match status" value="1"/>
</dbReference>
<dbReference type="PRINTS" id="PR00081">
    <property type="entry name" value="GDHRDH"/>
</dbReference>
<evidence type="ECO:0000313" key="4">
    <source>
        <dbReference type="EMBL" id="TXS93122.1"/>
    </source>
</evidence>
<keyword evidence="5" id="KW-1185">Reference proteome</keyword>
<dbReference type="PRINTS" id="PR00080">
    <property type="entry name" value="SDRFAMILY"/>
</dbReference>
<protein>
    <submittedName>
        <fullName evidence="4">SDR family NAD(P)-dependent oxidoreductase</fullName>
    </submittedName>
</protein>
<dbReference type="PANTHER" id="PTHR44196">
    <property type="entry name" value="DEHYDROGENASE/REDUCTASE SDR FAMILY MEMBER 7B"/>
    <property type="match status" value="1"/>
</dbReference>
<evidence type="ECO:0000256" key="2">
    <source>
        <dbReference type="ARBA" id="ARBA00023002"/>
    </source>
</evidence>
<evidence type="ECO:0000313" key="5">
    <source>
        <dbReference type="Proteomes" id="UP000321933"/>
    </source>
</evidence>
<dbReference type="PANTHER" id="PTHR44196:SF1">
    <property type="entry name" value="DEHYDROGENASE_REDUCTASE SDR FAMILY MEMBER 7B"/>
    <property type="match status" value="1"/>
</dbReference>
<name>A0A5C8ZZR8_9GAMM</name>
<dbReference type="InterPro" id="IPR002347">
    <property type="entry name" value="SDR_fam"/>
</dbReference>
<dbReference type="SUPFAM" id="SSF51735">
    <property type="entry name" value="NAD(P)-binding Rossmann-fold domains"/>
    <property type="match status" value="1"/>
</dbReference>
<dbReference type="OrthoDB" id="6503536at2"/>
<sequence length="285" mass="29586">MSDTLQALTGGTAVITGAGSGIGEGLARVAAEAGMRVVVADIAVDRAEAVAADIRGQGGEALAVKVDVADPASIDALADAAFDAFGEVTLLVNNAGVETLGFTWELPTELWEKTLNINIHGAIHGVRAFAPRMIASGRPGWIANTASIGGLGMMPIQTSYILSKHAMISFSECLFLEMQVKQSPIRVSAILPGPVATRIFEDSGQSSDTASAEHGAMMHAMLQADGMTGLEAAQVILPQIAAGEFWVSTHPEMTRQFAAARAAHLSALAMPSLPEEVLRGMGLEP</sequence>
<proteinExistence type="inferred from homology"/>
<dbReference type="Gene3D" id="3.40.50.720">
    <property type="entry name" value="NAD(P)-binding Rossmann-like Domain"/>
    <property type="match status" value="1"/>
</dbReference>
<evidence type="ECO:0000256" key="3">
    <source>
        <dbReference type="RuleBase" id="RU000363"/>
    </source>
</evidence>
<dbReference type="GO" id="GO:0016491">
    <property type="term" value="F:oxidoreductase activity"/>
    <property type="evidence" value="ECO:0007669"/>
    <property type="project" value="UniProtKB-KW"/>
</dbReference>